<dbReference type="AlphaFoldDB" id="A0A4S4LSS3"/>
<reference evidence="2 3" key="1">
    <citation type="submission" date="2019-02" db="EMBL/GenBank/DDBJ databases">
        <title>Genome sequencing of the rare red list fungi Bondarzewia mesenterica.</title>
        <authorList>
            <person name="Buettner E."/>
            <person name="Kellner H."/>
        </authorList>
    </citation>
    <scope>NUCLEOTIDE SEQUENCE [LARGE SCALE GENOMIC DNA]</scope>
    <source>
        <strain evidence="2 3">DSM 108281</strain>
    </source>
</reference>
<feature type="chain" id="PRO_5020419231" description="Ecp2 effector protein domain-containing protein" evidence="1">
    <location>
        <begin position="26"/>
        <end position="154"/>
    </location>
</feature>
<dbReference type="EMBL" id="SGPL01000221">
    <property type="protein sequence ID" value="THH15225.1"/>
    <property type="molecule type" value="Genomic_DNA"/>
</dbReference>
<sequence>MHSRIMLLSLWALFMAVLAVPSADARTVLDEHATLARMRRQLVARAELTVQPACTDPSTKLNSHDCNVALLSTGTGIAGSIQFLRVNGTTTIGTSGTCSITVDAVDGGTAIDISKGRFEQAFKAFVAVCGVSPGTVTAAGGSTGGNTKITISAS</sequence>
<dbReference type="OrthoDB" id="2097653at2759"/>
<name>A0A4S4LSS3_9AGAM</name>
<protein>
    <recommendedName>
        <fullName evidence="4">Ecp2 effector protein domain-containing protein</fullName>
    </recommendedName>
</protein>
<comment type="caution">
    <text evidence="2">The sequence shown here is derived from an EMBL/GenBank/DDBJ whole genome shotgun (WGS) entry which is preliminary data.</text>
</comment>
<gene>
    <name evidence="2" type="ORF">EW146_g5208</name>
</gene>
<organism evidence="2 3">
    <name type="scientific">Bondarzewia mesenterica</name>
    <dbReference type="NCBI Taxonomy" id="1095465"/>
    <lineage>
        <taxon>Eukaryota</taxon>
        <taxon>Fungi</taxon>
        <taxon>Dikarya</taxon>
        <taxon>Basidiomycota</taxon>
        <taxon>Agaricomycotina</taxon>
        <taxon>Agaricomycetes</taxon>
        <taxon>Russulales</taxon>
        <taxon>Bondarzewiaceae</taxon>
        <taxon>Bondarzewia</taxon>
    </lineage>
</organism>
<keyword evidence="1" id="KW-0732">Signal</keyword>
<keyword evidence="3" id="KW-1185">Reference proteome</keyword>
<dbReference type="Proteomes" id="UP000310158">
    <property type="component" value="Unassembled WGS sequence"/>
</dbReference>
<evidence type="ECO:0000313" key="3">
    <source>
        <dbReference type="Proteomes" id="UP000310158"/>
    </source>
</evidence>
<evidence type="ECO:0000313" key="2">
    <source>
        <dbReference type="EMBL" id="THH15225.1"/>
    </source>
</evidence>
<accession>A0A4S4LSS3</accession>
<proteinExistence type="predicted"/>
<feature type="signal peptide" evidence="1">
    <location>
        <begin position="1"/>
        <end position="25"/>
    </location>
</feature>
<evidence type="ECO:0000256" key="1">
    <source>
        <dbReference type="SAM" id="SignalP"/>
    </source>
</evidence>
<evidence type="ECO:0008006" key="4">
    <source>
        <dbReference type="Google" id="ProtNLM"/>
    </source>
</evidence>